<evidence type="ECO:0000313" key="3">
    <source>
        <dbReference type="Proteomes" id="UP001415857"/>
    </source>
</evidence>
<dbReference type="PANTHER" id="PTHR45023">
    <property type="match status" value="1"/>
</dbReference>
<sequence length="198" mass="23073">MDSEGDRYFTNLLNEESTFDEQESEQFTVDYSNRVGGSQQVPIEESPSTGKKKGGNFFVEEDELLVLAWLNTSIDFVIGTRQKNVALWKRILLYYNKYKTFESTRNHNSLMNHWSMIQCATNKFCGSIAQVSLTGSVKQDRIAQAKRLYLEVHNSNFQFMHYWVILREEPKWLDESNKQKKKKKNNNAASSPSTPKFY</sequence>
<dbReference type="Proteomes" id="UP001415857">
    <property type="component" value="Unassembled WGS sequence"/>
</dbReference>
<proteinExistence type="predicted"/>
<organism evidence="2 3">
    <name type="scientific">Liquidambar formosana</name>
    <name type="common">Formosan gum</name>
    <dbReference type="NCBI Taxonomy" id="63359"/>
    <lineage>
        <taxon>Eukaryota</taxon>
        <taxon>Viridiplantae</taxon>
        <taxon>Streptophyta</taxon>
        <taxon>Embryophyta</taxon>
        <taxon>Tracheophyta</taxon>
        <taxon>Spermatophyta</taxon>
        <taxon>Magnoliopsida</taxon>
        <taxon>eudicotyledons</taxon>
        <taxon>Gunneridae</taxon>
        <taxon>Pentapetalae</taxon>
        <taxon>Saxifragales</taxon>
        <taxon>Altingiaceae</taxon>
        <taxon>Liquidambar</taxon>
    </lineage>
</organism>
<keyword evidence="3" id="KW-1185">Reference proteome</keyword>
<dbReference type="PANTHER" id="PTHR45023:SF4">
    <property type="entry name" value="GLYCINE-RICH PROTEIN-RELATED"/>
    <property type="match status" value="1"/>
</dbReference>
<feature type="compositionally biased region" description="Polar residues" evidence="1">
    <location>
        <begin position="188"/>
        <end position="198"/>
    </location>
</feature>
<dbReference type="AlphaFoldDB" id="A0AAP0RJH7"/>
<feature type="region of interest" description="Disordered" evidence="1">
    <location>
        <begin position="175"/>
        <end position="198"/>
    </location>
</feature>
<dbReference type="EMBL" id="JBBPBK010000009">
    <property type="protein sequence ID" value="KAK9278282.1"/>
    <property type="molecule type" value="Genomic_DNA"/>
</dbReference>
<evidence type="ECO:0008006" key="4">
    <source>
        <dbReference type="Google" id="ProtNLM"/>
    </source>
</evidence>
<protein>
    <recommendedName>
        <fullName evidence="4">No apical meristem-associated C-terminal domain-containing protein</fullName>
    </recommendedName>
</protein>
<name>A0AAP0RJH7_LIQFO</name>
<accession>A0AAP0RJH7</accession>
<reference evidence="2 3" key="1">
    <citation type="journal article" date="2024" name="Plant J.">
        <title>Genome sequences and population genomics reveal climatic adaptation and genomic divergence between two closely related sweetgum species.</title>
        <authorList>
            <person name="Xu W.Q."/>
            <person name="Ren C.Q."/>
            <person name="Zhang X.Y."/>
            <person name="Comes H.P."/>
            <person name="Liu X.H."/>
            <person name="Li Y.G."/>
            <person name="Kettle C.J."/>
            <person name="Jalonen R."/>
            <person name="Gaisberger H."/>
            <person name="Ma Y.Z."/>
            <person name="Qiu Y.X."/>
        </authorList>
    </citation>
    <scope>NUCLEOTIDE SEQUENCE [LARGE SCALE GENOMIC DNA]</scope>
    <source>
        <strain evidence="2">Hangzhou</strain>
    </source>
</reference>
<gene>
    <name evidence="2" type="ORF">L1049_027847</name>
</gene>
<evidence type="ECO:0000256" key="1">
    <source>
        <dbReference type="SAM" id="MobiDB-lite"/>
    </source>
</evidence>
<comment type="caution">
    <text evidence="2">The sequence shown here is derived from an EMBL/GenBank/DDBJ whole genome shotgun (WGS) entry which is preliminary data.</text>
</comment>
<evidence type="ECO:0000313" key="2">
    <source>
        <dbReference type="EMBL" id="KAK9278282.1"/>
    </source>
</evidence>